<dbReference type="EMBL" id="CP002305">
    <property type="protein sequence ID" value="ADQ16990.1"/>
    <property type="molecule type" value="Genomic_DNA"/>
</dbReference>
<organism evidence="1 2">
    <name type="scientific">Leadbetterella byssophila (strain DSM 17132 / JCM 16389 / KACC 11308 / NBRC 106382 / 4M15)</name>
    <dbReference type="NCBI Taxonomy" id="649349"/>
    <lineage>
        <taxon>Bacteria</taxon>
        <taxon>Pseudomonadati</taxon>
        <taxon>Bacteroidota</taxon>
        <taxon>Cytophagia</taxon>
        <taxon>Cytophagales</taxon>
        <taxon>Leadbetterellaceae</taxon>
        <taxon>Leadbetterella</taxon>
    </lineage>
</organism>
<reference key="1">
    <citation type="submission" date="2010-11" db="EMBL/GenBank/DDBJ databases">
        <title>The complete genome of Leadbetterella byssophila DSM 17132.</title>
        <authorList>
            <consortium name="US DOE Joint Genome Institute (JGI-PGF)"/>
            <person name="Lucas S."/>
            <person name="Copeland A."/>
            <person name="Lapidus A."/>
            <person name="Glavina del Rio T."/>
            <person name="Dalin E."/>
            <person name="Tice H."/>
            <person name="Bruce D."/>
            <person name="Goodwin L."/>
            <person name="Pitluck S."/>
            <person name="Kyrpides N."/>
            <person name="Mavromatis K."/>
            <person name="Ivanova N."/>
            <person name="Teshima H."/>
            <person name="Brettin T."/>
            <person name="Detter J.C."/>
            <person name="Han C."/>
            <person name="Tapia R."/>
            <person name="Land M."/>
            <person name="Hauser L."/>
            <person name="Markowitz V."/>
            <person name="Cheng J.-F."/>
            <person name="Hugenholtz P."/>
            <person name="Woyke T."/>
            <person name="Wu D."/>
            <person name="Tindall B."/>
            <person name="Pomrenke H.G."/>
            <person name="Brambilla E."/>
            <person name="Klenk H.-P."/>
            <person name="Eisen J.A."/>
        </authorList>
    </citation>
    <scope>NUCLEOTIDE SEQUENCE [LARGE SCALE GENOMIC DNA]</scope>
    <source>
        <strain>DSM 17132</strain>
    </source>
</reference>
<dbReference type="STRING" id="649349.Lbys_1270"/>
<dbReference type="AlphaFoldDB" id="E4RUW7"/>
<protein>
    <submittedName>
        <fullName evidence="1">Uncharacterized protein</fullName>
    </submittedName>
</protein>
<name>E4RUW7_LEAB4</name>
<accession>E4RUW7</accession>
<dbReference type="Proteomes" id="UP000007435">
    <property type="component" value="Chromosome"/>
</dbReference>
<gene>
    <name evidence="1" type="ordered locus">Lbys_1270</name>
</gene>
<evidence type="ECO:0000313" key="1">
    <source>
        <dbReference type="EMBL" id="ADQ16990.1"/>
    </source>
</evidence>
<evidence type="ECO:0000313" key="2">
    <source>
        <dbReference type="Proteomes" id="UP000007435"/>
    </source>
</evidence>
<sequence length="118" mass="13449">MNKKQIKEELAKYKGQKVVALVVNVKEVTEDGIHILYTPGNKVETIVVKKQKVKNFESLKRASAEIQSLKGKDYTTQVVILEKSDDSEEQVPDVSQRPCPVTWIRFEQDGDDLDFDVI</sequence>
<dbReference type="HOGENOM" id="CLU_2070138_0_0_10"/>
<dbReference type="KEGG" id="lby:Lbys_1270"/>
<reference evidence="1 2" key="2">
    <citation type="journal article" date="2011" name="Stand. Genomic Sci.">
        <title>Complete genome sequence of Leadbetterella byssophila type strain (4M15).</title>
        <authorList>
            <person name="Abt B."/>
            <person name="Teshima H."/>
            <person name="Lucas S."/>
            <person name="Lapidus A."/>
            <person name="Del Rio T.G."/>
            <person name="Nolan M."/>
            <person name="Tice H."/>
            <person name="Cheng J.F."/>
            <person name="Pitluck S."/>
            <person name="Liolios K."/>
            <person name="Pagani I."/>
            <person name="Ivanova N."/>
            <person name="Mavromatis K."/>
            <person name="Pati A."/>
            <person name="Tapia R."/>
            <person name="Han C."/>
            <person name="Goodwin L."/>
            <person name="Chen A."/>
            <person name="Palaniappan K."/>
            <person name="Land M."/>
            <person name="Hauser L."/>
            <person name="Chang Y.J."/>
            <person name="Jeffries C.D."/>
            <person name="Rohde M."/>
            <person name="Goker M."/>
            <person name="Tindall B.J."/>
            <person name="Detter J.C."/>
            <person name="Woyke T."/>
            <person name="Bristow J."/>
            <person name="Eisen J.A."/>
            <person name="Markowitz V."/>
            <person name="Hugenholtz P."/>
            <person name="Klenk H.P."/>
            <person name="Kyrpides N.C."/>
        </authorList>
    </citation>
    <scope>NUCLEOTIDE SEQUENCE [LARGE SCALE GENOMIC DNA]</scope>
    <source>
        <strain evidence="2">DSM 17132 / JCM 16389 / KACC 11308 / NBRC 106382 / 4M15</strain>
    </source>
</reference>
<keyword evidence="2" id="KW-1185">Reference proteome</keyword>
<dbReference type="RefSeq" id="WP_013408040.1">
    <property type="nucleotide sequence ID" value="NC_014655.1"/>
</dbReference>
<proteinExistence type="predicted"/>